<keyword evidence="2" id="KW-1185">Reference proteome</keyword>
<dbReference type="AlphaFoldDB" id="A0A397H9F2"/>
<evidence type="ECO:0000313" key="2">
    <source>
        <dbReference type="Proteomes" id="UP000266861"/>
    </source>
</evidence>
<name>A0A397H9F2_9GLOM</name>
<accession>A0A397H9F2</accession>
<dbReference type="Proteomes" id="UP000266861">
    <property type="component" value="Unassembled WGS sequence"/>
</dbReference>
<dbReference type="EMBL" id="PQFF01000337">
    <property type="protein sequence ID" value="RHZ58314.1"/>
    <property type="molecule type" value="Genomic_DNA"/>
</dbReference>
<sequence>MLHKDNFSYKNENINVIYINNNLRIYIEKQTSDIARIYFVNNRDCQIPIPANTILRNLTNNQIEPPLNNNFLITWISNYVIIQNGIEIFKLENQKQQVIKGAKDLETDLIKQ</sequence>
<gene>
    <name evidence="1" type="ORF">Glove_374g28</name>
</gene>
<comment type="caution">
    <text evidence="1">The sequence shown here is derived from an EMBL/GenBank/DDBJ whole genome shotgun (WGS) entry which is preliminary data.</text>
</comment>
<proteinExistence type="predicted"/>
<evidence type="ECO:0000313" key="1">
    <source>
        <dbReference type="EMBL" id="RHZ58314.1"/>
    </source>
</evidence>
<dbReference type="OrthoDB" id="2130967at2759"/>
<reference evidence="1 2" key="1">
    <citation type="submission" date="2018-08" db="EMBL/GenBank/DDBJ databases">
        <title>Genome and evolution of the arbuscular mycorrhizal fungus Diversispora epigaea (formerly Glomus versiforme) and its bacterial endosymbionts.</title>
        <authorList>
            <person name="Sun X."/>
            <person name="Fei Z."/>
            <person name="Harrison M."/>
        </authorList>
    </citation>
    <scope>NUCLEOTIDE SEQUENCE [LARGE SCALE GENOMIC DNA]</scope>
    <source>
        <strain evidence="1 2">IT104</strain>
    </source>
</reference>
<organism evidence="1 2">
    <name type="scientific">Diversispora epigaea</name>
    <dbReference type="NCBI Taxonomy" id="1348612"/>
    <lineage>
        <taxon>Eukaryota</taxon>
        <taxon>Fungi</taxon>
        <taxon>Fungi incertae sedis</taxon>
        <taxon>Mucoromycota</taxon>
        <taxon>Glomeromycotina</taxon>
        <taxon>Glomeromycetes</taxon>
        <taxon>Diversisporales</taxon>
        <taxon>Diversisporaceae</taxon>
        <taxon>Diversispora</taxon>
    </lineage>
</organism>
<protein>
    <submittedName>
        <fullName evidence="1">Uncharacterized protein</fullName>
    </submittedName>
</protein>